<dbReference type="Proteomes" id="UP001138751">
    <property type="component" value="Unassembled WGS sequence"/>
</dbReference>
<organism evidence="3 4">
    <name type="scientific">Neoroseomonas soli</name>
    <dbReference type="NCBI Taxonomy" id="1081025"/>
    <lineage>
        <taxon>Bacteria</taxon>
        <taxon>Pseudomonadati</taxon>
        <taxon>Pseudomonadota</taxon>
        <taxon>Alphaproteobacteria</taxon>
        <taxon>Acetobacterales</taxon>
        <taxon>Acetobacteraceae</taxon>
        <taxon>Neoroseomonas</taxon>
    </lineage>
</organism>
<keyword evidence="1" id="KW-0732">Signal</keyword>
<dbReference type="EMBL" id="JAAEDM010000096">
    <property type="protein sequence ID" value="MBR0673900.1"/>
    <property type="molecule type" value="Genomic_DNA"/>
</dbReference>
<protein>
    <submittedName>
        <fullName evidence="3">Excalibur calcium-binding domain-containing protein</fullName>
    </submittedName>
</protein>
<reference evidence="3" key="2">
    <citation type="journal article" date="2021" name="Syst. Appl. Microbiol.">
        <title>Roseomonas hellenica sp. nov., isolated from roots of wild-growing Alkanna tinctoria.</title>
        <authorList>
            <person name="Rat A."/>
            <person name="Naranjo H.D."/>
            <person name="Lebbe L."/>
            <person name="Cnockaert M."/>
            <person name="Krigas N."/>
            <person name="Grigoriadou K."/>
            <person name="Maloupa E."/>
            <person name="Willems A."/>
        </authorList>
    </citation>
    <scope>NUCLEOTIDE SEQUENCE</scope>
    <source>
        <strain evidence="3">LMG 31231</strain>
    </source>
</reference>
<dbReference type="Pfam" id="PF05901">
    <property type="entry name" value="Excalibur"/>
    <property type="match status" value="1"/>
</dbReference>
<comment type="caution">
    <text evidence="3">The sequence shown here is derived from an EMBL/GenBank/DDBJ whole genome shotgun (WGS) entry which is preliminary data.</text>
</comment>
<sequence length="88" mass="9552">MACLTALLFLLPTGGALAQAWPPREPAPRSSQPFACGTKRYCTEMTSCAEAMFHFQQCGLTRLDGDRDGVPCERLCGQGSRGGSTRRR</sequence>
<reference evidence="3" key="1">
    <citation type="submission" date="2020-01" db="EMBL/GenBank/DDBJ databases">
        <authorList>
            <person name="Rat A."/>
        </authorList>
    </citation>
    <scope>NUCLEOTIDE SEQUENCE</scope>
    <source>
        <strain evidence="3">LMG 31231</strain>
    </source>
</reference>
<evidence type="ECO:0000313" key="4">
    <source>
        <dbReference type="Proteomes" id="UP001138751"/>
    </source>
</evidence>
<feature type="signal peptide" evidence="1">
    <location>
        <begin position="1"/>
        <end position="18"/>
    </location>
</feature>
<dbReference type="AlphaFoldDB" id="A0A9X9X3C1"/>
<proteinExistence type="predicted"/>
<gene>
    <name evidence="3" type="ORF">GXW76_22205</name>
</gene>
<dbReference type="InterPro" id="IPR008613">
    <property type="entry name" value="Excalibur_Ca-bd_domain"/>
</dbReference>
<feature type="chain" id="PRO_5040876455" evidence="1">
    <location>
        <begin position="19"/>
        <end position="88"/>
    </location>
</feature>
<feature type="domain" description="Excalibur calcium-binding" evidence="2">
    <location>
        <begin position="40"/>
        <end position="73"/>
    </location>
</feature>
<evidence type="ECO:0000259" key="2">
    <source>
        <dbReference type="Pfam" id="PF05901"/>
    </source>
</evidence>
<keyword evidence="4" id="KW-1185">Reference proteome</keyword>
<evidence type="ECO:0000256" key="1">
    <source>
        <dbReference type="SAM" id="SignalP"/>
    </source>
</evidence>
<accession>A0A9X9X3C1</accession>
<name>A0A9X9X3C1_9PROT</name>
<evidence type="ECO:0000313" key="3">
    <source>
        <dbReference type="EMBL" id="MBR0673900.1"/>
    </source>
</evidence>